<proteinExistence type="predicted"/>
<evidence type="ECO:0000313" key="3">
    <source>
        <dbReference type="EMBL" id="KAA1103890.1"/>
    </source>
</evidence>
<feature type="compositionally biased region" description="Basic and acidic residues" evidence="1">
    <location>
        <begin position="50"/>
        <end position="62"/>
    </location>
</feature>
<name>A0A5B0MVK6_PUCGR</name>
<keyword evidence="4" id="KW-1185">Reference proteome</keyword>
<evidence type="ECO:0000313" key="4">
    <source>
        <dbReference type="Proteomes" id="UP000324748"/>
    </source>
</evidence>
<dbReference type="EMBL" id="VDEP01000442">
    <property type="protein sequence ID" value="KAA1080164.1"/>
    <property type="molecule type" value="Genomic_DNA"/>
</dbReference>
<evidence type="ECO:0000256" key="1">
    <source>
        <dbReference type="SAM" id="MobiDB-lite"/>
    </source>
</evidence>
<protein>
    <submittedName>
        <fullName evidence="2">Uncharacterized protein</fullName>
    </submittedName>
</protein>
<feature type="region of interest" description="Disordered" evidence="1">
    <location>
        <begin position="1"/>
        <end position="62"/>
    </location>
</feature>
<dbReference type="Proteomes" id="UP000324748">
    <property type="component" value="Unassembled WGS sequence"/>
</dbReference>
<dbReference type="OrthoDB" id="2505196at2759"/>
<accession>A0A5B0MVK6</accession>
<organism evidence="2 5">
    <name type="scientific">Puccinia graminis f. sp. tritici</name>
    <dbReference type="NCBI Taxonomy" id="56615"/>
    <lineage>
        <taxon>Eukaryota</taxon>
        <taxon>Fungi</taxon>
        <taxon>Dikarya</taxon>
        <taxon>Basidiomycota</taxon>
        <taxon>Pucciniomycotina</taxon>
        <taxon>Pucciniomycetes</taxon>
        <taxon>Pucciniales</taxon>
        <taxon>Pucciniaceae</taxon>
        <taxon>Puccinia</taxon>
    </lineage>
</organism>
<dbReference type="Proteomes" id="UP000325313">
    <property type="component" value="Unassembled WGS sequence"/>
</dbReference>
<evidence type="ECO:0000313" key="5">
    <source>
        <dbReference type="Proteomes" id="UP000325313"/>
    </source>
</evidence>
<sequence>MSHPDSHRPLIQEGTSSPPANLTPPLASGQTHSTEITKPRDQSTLAATQKTDERSRPDDLIRDKVHSLSKDWLDGMKADFLEIQELMNINQQIAQDFNDWVEAGAVDSLVRQEKALRESLKDVHVLESQAAAERERMDFAIAEMKKITDRLIDPSSQDNPSTTL</sequence>
<dbReference type="AlphaFoldDB" id="A0A5B0MVK6"/>
<comment type="caution">
    <text evidence="2">The sequence shown here is derived from an EMBL/GenBank/DDBJ whole genome shotgun (WGS) entry which is preliminary data.</text>
</comment>
<gene>
    <name evidence="3" type="ORF">PGT21_003688</name>
    <name evidence="2" type="ORF">PGTUg99_018341</name>
</gene>
<dbReference type="EMBL" id="VSWC01000041">
    <property type="protein sequence ID" value="KAA1103890.1"/>
    <property type="molecule type" value="Genomic_DNA"/>
</dbReference>
<evidence type="ECO:0000313" key="2">
    <source>
        <dbReference type="EMBL" id="KAA1080164.1"/>
    </source>
</evidence>
<feature type="compositionally biased region" description="Basic and acidic residues" evidence="1">
    <location>
        <begin position="1"/>
        <end position="10"/>
    </location>
</feature>
<reference evidence="4 5" key="1">
    <citation type="submission" date="2019-05" db="EMBL/GenBank/DDBJ databases">
        <title>Emergence of the Ug99 lineage of the wheat stem rust pathogen through somatic hybridization.</title>
        <authorList>
            <person name="Li F."/>
            <person name="Upadhyaya N.M."/>
            <person name="Sperschneider J."/>
            <person name="Matny O."/>
            <person name="Nguyen-Phuc H."/>
            <person name="Mago R."/>
            <person name="Raley C."/>
            <person name="Miller M.E."/>
            <person name="Silverstein K.A.T."/>
            <person name="Henningsen E."/>
            <person name="Hirsch C.D."/>
            <person name="Visser B."/>
            <person name="Pretorius Z.A."/>
            <person name="Steffenson B.J."/>
            <person name="Schwessinger B."/>
            <person name="Dodds P.N."/>
            <person name="Figueroa M."/>
        </authorList>
    </citation>
    <scope>NUCLEOTIDE SEQUENCE [LARGE SCALE GENOMIC DNA]</scope>
    <source>
        <strain evidence="3">21-0</strain>
        <strain evidence="2 5">Ug99</strain>
    </source>
</reference>